<dbReference type="eggNOG" id="KOG0825">
    <property type="taxonomic scope" value="Eukaryota"/>
</dbReference>
<keyword evidence="1" id="KW-0479">Metal-binding</keyword>
<dbReference type="OrthoDB" id="1903104at2759"/>
<sequence length="1061" mass="109420">MSQAEGTAEYPWDEPEPAQETFNAFGSDDDSDDEMPRTPASRRPRVGGSQGSGARGGKRKAGSEAPPGAGSTAAAVGEGSAGNGGGSSSSRDDSLRVSGTEAEDGETEGGREAGREGDDREKRERDNDDSSSTTTTGTSALPAGDTDLEDNNRAAVEAHVQRCLDEDDDVQVVDPPGTAAAAQGRGSGARGAGPSQGAAGSGSGSSEGQSAAGNGSGPSEGQGAAGSGSDAGEEKCLVCGKPFPVESLQSHVNLCLDNQIKVEEEREKKESRAKRQSKSVLLVSRRYDPTGTRARGPRVKSEDTKVDIKPEPSDAAAAAPAGGGAAVDNGAPPECSPSKPSDGVERKRSGSGSGAGRGGGAAGKRKKGSGSDRPRAQQQKEKVQDKPEGKGKGRLLPPGASGRGFKCPKKPRGCGAINTESSQRCCKCNIRLWTLAKPNGGTGPPVRFRVDDLVRWWELPYMAVPGKDGRKQQSWGRGKCEHVEAGSEVNYKNGKCHSCHEARKGGGGSDPMEEEEKRVEDKSVKCETPGCDSGQYALGVCCACFDRHRERIAAIRTAAKKKRQLQEKNPPPCRACEEASTSTNAVPSLQGLLSETQHAECVRIANGTNSGDDNASVDSLDNSDTGRCSECGIVGGEGRDNQLLLCDGNGCPIATHMKCLDPPLNEVPRWLWYCDACVLDKNAELSERGCNACGSTDDDEKILLCDGPGCNSSRSDQNGPTGPRTGSRGKGRPSGKRKRGGRFSNGGSGSGNTGGASSRKRSAHAASDAVSPPPDLCDHPACLLGSGTDASTATVSRAGAAGGSAAECGGGGLEFLARKEVEHQRWRCKSDKCRGNSYHMMCLETRAGGEPPKAGRDSRSEGGGGDDGGTEMRGTTAALATERLAGEAEDDEDDDDDSSGSEGNVRNLPPAGVGEESGVVLEIGEADAVGKRLTAITTAVAVAASITGMKVVAVAGASLPVVAEAAATGVAAMDVGPVIGLTAAAAAAAAAPEEEELWGWRSDFLCPECGGVVATQEEATLAQQRIVRYRTFKAALSRSFFFEFGKESFSGRASVHLSVSV</sequence>
<feature type="compositionally biased region" description="Acidic residues" evidence="5">
    <location>
        <begin position="887"/>
        <end position="899"/>
    </location>
</feature>
<feature type="domain" description="PHD-type" evidence="6">
    <location>
        <begin position="625"/>
        <end position="680"/>
    </location>
</feature>
<dbReference type="PROSITE" id="PS50016">
    <property type="entry name" value="ZF_PHD_2"/>
    <property type="match status" value="1"/>
</dbReference>
<feature type="compositionally biased region" description="Gly residues" evidence="5">
    <location>
        <begin position="743"/>
        <end position="754"/>
    </location>
</feature>
<protein>
    <recommendedName>
        <fullName evidence="6">PHD-type domain-containing protein</fullName>
    </recommendedName>
</protein>
<feature type="region of interest" description="Disordered" evidence="5">
    <location>
        <begin position="1"/>
        <end position="235"/>
    </location>
</feature>
<dbReference type="InterPro" id="IPR013083">
    <property type="entry name" value="Znf_RING/FYVE/PHD"/>
</dbReference>
<feature type="compositionally biased region" description="Basic and acidic residues" evidence="5">
    <location>
        <begin position="369"/>
        <end position="391"/>
    </location>
</feature>
<dbReference type="Pfam" id="PF00628">
    <property type="entry name" value="PHD"/>
    <property type="match status" value="1"/>
</dbReference>
<feature type="region of interest" description="Disordered" evidence="5">
    <location>
        <begin position="846"/>
        <end position="873"/>
    </location>
</feature>
<feature type="compositionally biased region" description="Basic and acidic residues" evidence="5">
    <location>
        <begin position="299"/>
        <end position="312"/>
    </location>
</feature>
<dbReference type="Proteomes" id="UP000002630">
    <property type="component" value="Linkage Group LG05"/>
</dbReference>
<dbReference type="InterPro" id="IPR019786">
    <property type="entry name" value="Zinc_finger_PHD-type_CS"/>
</dbReference>
<dbReference type="PROSITE" id="PS01359">
    <property type="entry name" value="ZF_PHD_1"/>
    <property type="match status" value="1"/>
</dbReference>
<feature type="compositionally biased region" description="Low complexity" evidence="5">
    <location>
        <begin position="315"/>
        <end position="333"/>
    </location>
</feature>
<feature type="compositionally biased region" description="Low complexity" evidence="5">
    <location>
        <begin position="130"/>
        <end position="139"/>
    </location>
</feature>
<evidence type="ECO:0000313" key="7">
    <source>
        <dbReference type="EMBL" id="CBJ30035.1"/>
    </source>
</evidence>
<feature type="compositionally biased region" description="Basic residues" evidence="5">
    <location>
        <begin position="727"/>
        <end position="741"/>
    </location>
</feature>
<feature type="compositionally biased region" description="Gly residues" evidence="5">
    <location>
        <begin position="214"/>
        <end position="226"/>
    </location>
</feature>
<evidence type="ECO:0000256" key="2">
    <source>
        <dbReference type="ARBA" id="ARBA00022771"/>
    </source>
</evidence>
<accession>D7FMX1</accession>
<dbReference type="SUPFAM" id="SSF57903">
    <property type="entry name" value="FYVE/PHD zinc finger"/>
    <property type="match status" value="1"/>
</dbReference>
<dbReference type="OMA" id="CPIATHM"/>
<evidence type="ECO:0000256" key="5">
    <source>
        <dbReference type="SAM" id="MobiDB-lite"/>
    </source>
</evidence>
<dbReference type="SMART" id="SM00249">
    <property type="entry name" value="PHD"/>
    <property type="match status" value="1"/>
</dbReference>
<dbReference type="GO" id="GO:0008270">
    <property type="term" value="F:zinc ion binding"/>
    <property type="evidence" value="ECO:0007669"/>
    <property type="project" value="UniProtKB-KW"/>
</dbReference>
<feature type="compositionally biased region" description="Gly residues" evidence="5">
    <location>
        <begin position="351"/>
        <end position="362"/>
    </location>
</feature>
<gene>
    <name evidence="7" type="ORF">Esi_0172_0001</name>
</gene>
<dbReference type="EMBL" id="FN648230">
    <property type="protein sequence ID" value="CBJ30035.1"/>
    <property type="molecule type" value="Genomic_DNA"/>
</dbReference>
<evidence type="ECO:0000256" key="4">
    <source>
        <dbReference type="PROSITE-ProRule" id="PRU00146"/>
    </source>
</evidence>
<keyword evidence="3" id="KW-0862">Zinc</keyword>
<feature type="region of interest" description="Disordered" evidence="5">
    <location>
        <begin position="264"/>
        <end position="410"/>
    </location>
</feature>
<dbReference type="InterPro" id="IPR011011">
    <property type="entry name" value="Znf_FYVE_PHD"/>
</dbReference>
<dbReference type="InterPro" id="IPR019787">
    <property type="entry name" value="Znf_PHD-finger"/>
</dbReference>
<keyword evidence="8" id="KW-1185">Reference proteome</keyword>
<evidence type="ECO:0000259" key="6">
    <source>
        <dbReference type="PROSITE" id="PS50016"/>
    </source>
</evidence>
<keyword evidence="2 4" id="KW-0863">Zinc-finger</keyword>
<name>D7FMX1_ECTSI</name>
<dbReference type="EMBL" id="FN649730">
    <property type="protein sequence ID" value="CBJ30035.1"/>
    <property type="molecule type" value="Genomic_DNA"/>
</dbReference>
<dbReference type="InterPro" id="IPR001965">
    <property type="entry name" value="Znf_PHD"/>
</dbReference>
<feature type="region of interest" description="Disordered" evidence="5">
    <location>
        <begin position="885"/>
        <end position="918"/>
    </location>
</feature>
<evidence type="ECO:0000313" key="8">
    <source>
        <dbReference type="Proteomes" id="UP000002630"/>
    </source>
</evidence>
<dbReference type="Gene3D" id="3.30.40.10">
    <property type="entry name" value="Zinc/RING finger domain, C3HC4 (zinc finger)"/>
    <property type="match status" value="1"/>
</dbReference>
<feature type="compositionally biased region" description="Basic and acidic residues" evidence="5">
    <location>
        <begin position="108"/>
        <end position="128"/>
    </location>
</feature>
<evidence type="ECO:0000256" key="3">
    <source>
        <dbReference type="ARBA" id="ARBA00022833"/>
    </source>
</evidence>
<reference evidence="7 8" key="1">
    <citation type="journal article" date="2010" name="Nature">
        <title>The Ectocarpus genome and the independent evolution of multicellularity in brown algae.</title>
        <authorList>
            <person name="Cock J.M."/>
            <person name="Sterck L."/>
            <person name="Rouze P."/>
            <person name="Scornet D."/>
            <person name="Allen A.E."/>
            <person name="Amoutzias G."/>
            <person name="Anthouard V."/>
            <person name="Artiguenave F."/>
            <person name="Aury J.M."/>
            <person name="Badger J.H."/>
            <person name="Beszteri B."/>
            <person name="Billiau K."/>
            <person name="Bonnet E."/>
            <person name="Bothwell J.H."/>
            <person name="Bowler C."/>
            <person name="Boyen C."/>
            <person name="Brownlee C."/>
            <person name="Carrano C.J."/>
            <person name="Charrier B."/>
            <person name="Cho G.Y."/>
            <person name="Coelho S.M."/>
            <person name="Collen J."/>
            <person name="Corre E."/>
            <person name="Da Silva C."/>
            <person name="Delage L."/>
            <person name="Delaroque N."/>
            <person name="Dittami S.M."/>
            <person name="Doulbeau S."/>
            <person name="Elias M."/>
            <person name="Farnham G."/>
            <person name="Gachon C.M."/>
            <person name="Gschloessl B."/>
            <person name="Heesch S."/>
            <person name="Jabbari K."/>
            <person name="Jubin C."/>
            <person name="Kawai H."/>
            <person name="Kimura K."/>
            <person name="Kloareg B."/>
            <person name="Kupper F.C."/>
            <person name="Lang D."/>
            <person name="Le Bail A."/>
            <person name="Leblanc C."/>
            <person name="Lerouge P."/>
            <person name="Lohr M."/>
            <person name="Lopez P.J."/>
            <person name="Martens C."/>
            <person name="Maumus F."/>
            <person name="Michel G."/>
            <person name="Miranda-Saavedra D."/>
            <person name="Morales J."/>
            <person name="Moreau H."/>
            <person name="Motomura T."/>
            <person name="Nagasato C."/>
            <person name="Napoli C.A."/>
            <person name="Nelson D.R."/>
            <person name="Nyvall-Collen P."/>
            <person name="Peters A.F."/>
            <person name="Pommier C."/>
            <person name="Potin P."/>
            <person name="Poulain J."/>
            <person name="Quesneville H."/>
            <person name="Read B."/>
            <person name="Rensing S.A."/>
            <person name="Ritter A."/>
            <person name="Rousvoal S."/>
            <person name="Samanta M."/>
            <person name="Samson G."/>
            <person name="Schroeder D.C."/>
            <person name="Segurens B."/>
            <person name="Strittmatter M."/>
            <person name="Tonon T."/>
            <person name="Tregear J.W."/>
            <person name="Valentin K."/>
            <person name="von Dassow P."/>
            <person name="Yamagishi T."/>
            <person name="Van de Peer Y."/>
            <person name="Wincker P."/>
        </authorList>
    </citation>
    <scope>NUCLEOTIDE SEQUENCE [LARGE SCALE GENOMIC DNA]</scope>
    <source>
        <strain evidence="8">Ec32 / CCAP1310/4</strain>
    </source>
</reference>
<evidence type="ECO:0000256" key="1">
    <source>
        <dbReference type="ARBA" id="ARBA00022723"/>
    </source>
</evidence>
<dbReference type="InParanoid" id="D7FMX1"/>
<organism evidence="7 8">
    <name type="scientific">Ectocarpus siliculosus</name>
    <name type="common">Brown alga</name>
    <name type="synonym">Conferva siliculosa</name>
    <dbReference type="NCBI Taxonomy" id="2880"/>
    <lineage>
        <taxon>Eukaryota</taxon>
        <taxon>Sar</taxon>
        <taxon>Stramenopiles</taxon>
        <taxon>Ochrophyta</taxon>
        <taxon>PX clade</taxon>
        <taxon>Phaeophyceae</taxon>
        <taxon>Ectocarpales</taxon>
        <taxon>Ectocarpaceae</taxon>
        <taxon>Ectocarpus</taxon>
    </lineage>
</organism>
<feature type="compositionally biased region" description="Low complexity" evidence="5">
    <location>
        <begin position="172"/>
        <end position="184"/>
    </location>
</feature>
<dbReference type="AlphaFoldDB" id="D7FMX1"/>
<proteinExistence type="predicted"/>
<feature type="region of interest" description="Disordered" evidence="5">
    <location>
        <begin position="712"/>
        <end position="774"/>
    </location>
</feature>
<dbReference type="STRING" id="2880.D7FMX1"/>